<keyword evidence="1" id="KW-0472">Membrane</keyword>
<name>A0A1H0N860_9HYPH</name>
<evidence type="ECO:0000313" key="2">
    <source>
        <dbReference type="EMBL" id="SDO88838.1"/>
    </source>
</evidence>
<protein>
    <recommendedName>
        <fullName evidence="4">Yip1 domain-containing protein</fullName>
    </recommendedName>
</protein>
<gene>
    <name evidence="2" type="ORF">SAMN05192530_11816</name>
</gene>
<dbReference type="STRING" id="1166073.SAMN05192530_11816"/>
<feature type="transmembrane region" description="Helical" evidence="1">
    <location>
        <begin position="121"/>
        <end position="147"/>
    </location>
</feature>
<dbReference type="EMBL" id="FNIT01000018">
    <property type="protein sequence ID" value="SDO88838.1"/>
    <property type="molecule type" value="Genomic_DNA"/>
</dbReference>
<keyword evidence="1" id="KW-0812">Transmembrane</keyword>
<accession>A0A1H0N860</accession>
<proteinExistence type="predicted"/>
<organism evidence="2 3">
    <name type="scientific">Aureimonas jatrophae</name>
    <dbReference type="NCBI Taxonomy" id="1166073"/>
    <lineage>
        <taxon>Bacteria</taxon>
        <taxon>Pseudomonadati</taxon>
        <taxon>Pseudomonadota</taxon>
        <taxon>Alphaproteobacteria</taxon>
        <taxon>Hyphomicrobiales</taxon>
        <taxon>Aurantimonadaceae</taxon>
        <taxon>Aureimonas</taxon>
    </lineage>
</organism>
<reference evidence="2 3" key="1">
    <citation type="submission" date="2016-10" db="EMBL/GenBank/DDBJ databases">
        <authorList>
            <person name="de Groot N.N."/>
        </authorList>
    </citation>
    <scope>NUCLEOTIDE SEQUENCE [LARGE SCALE GENOMIC DNA]</scope>
    <source>
        <strain evidence="3">L7-484,KACC 16230,DSM 25025</strain>
    </source>
</reference>
<evidence type="ECO:0000256" key="1">
    <source>
        <dbReference type="SAM" id="Phobius"/>
    </source>
</evidence>
<evidence type="ECO:0008006" key="4">
    <source>
        <dbReference type="Google" id="ProtNLM"/>
    </source>
</evidence>
<dbReference type="AlphaFoldDB" id="A0A1H0N860"/>
<keyword evidence="3" id="KW-1185">Reference proteome</keyword>
<feature type="transmembrane region" description="Helical" evidence="1">
    <location>
        <begin position="89"/>
        <end position="109"/>
    </location>
</feature>
<keyword evidence="1" id="KW-1133">Transmembrane helix</keyword>
<feature type="transmembrane region" description="Helical" evidence="1">
    <location>
        <begin position="153"/>
        <end position="172"/>
    </location>
</feature>
<sequence length="209" mass="22278">MRPSLPAGSPPTPDFLPSLGEILRYFSGAARLMGGQSDGLHRLDLSADGFWRSFAALLVALPPSILSWIEFERIERAGGEAGTALDYLAHATADATAWLVPILIMMSVARHIGFTRKIVPFVVALNWGGALMAWIFSPFFLLVLVIGSSDGTQALGLVVAALSIVLTVRLVSHSTQSDLPLSIAIVTMMVIVALMSYAAVSDLFGIRIA</sequence>
<evidence type="ECO:0000313" key="3">
    <source>
        <dbReference type="Proteomes" id="UP000198793"/>
    </source>
</evidence>
<feature type="transmembrane region" description="Helical" evidence="1">
    <location>
        <begin position="179"/>
        <end position="200"/>
    </location>
</feature>
<dbReference type="Proteomes" id="UP000198793">
    <property type="component" value="Unassembled WGS sequence"/>
</dbReference>